<dbReference type="OrthoDB" id="1731907at2759"/>
<reference evidence="2 3" key="1">
    <citation type="submission" date="2018-04" db="EMBL/GenBank/DDBJ databases">
        <authorList>
            <person name="Vogel A."/>
        </authorList>
    </citation>
    <scope>NUCLEOTIDE SEQUENCE [LARGE SCALE GENOMIC DNA]</scope>
</reference>
<proteinExistence type="predicted"/>
<accession>A0A484N577</accession>
<evidence type="ECO:0000313" key="3">
    <source>
        <dbReference type="Proteomes" id="UP000595140"/>
    </source>
</evidence>
<dbReference type="AlphaFoldDB" id="A0A484N577"/>
<feature type="region of interest" description="Disordered" evidence="1">
    <location>
        <begin position="81"/>
        <end position="106"/>
    </location>
</feature>
<protein>
    <submittedName>
        <fullName evidence="2">Uncharacterized protein</fullName>
    </submittedName>
</protein>
<dbReference type="EMBL" id="OOIL02006049">
    <property type="protein sequence ID" value="VFQ96461.1"/>
    <property type="molecule type" value="Genomic_DNA"/>
</dbReference>
<evidence type="ECO:0000256" key="1">
    <source>
        <dbReference type="SAM" id="MobiDB-lite"/>
    </source>
</evidence>
<dbReference type="PANTHER" id="PTHR33018:SF34">
    <property type="entry name" value="OS02G0472350 PROTEIN"/>
    <property type="match status" value="1"/>
</dbReference>
<organism evidence="2 3">
    <name type="scientific">Cuscuta campestris</name>
    <dbReference type="NCBI Taxonomy" id="132261"/>
    <lineage>
        <taxon>Eukaryota</taxon>
        <taxon>Viridiplantae</taxon>
        <taxon>Streptophyta</taxon>
        <taxon>Embryophyta</taxon>
        <taxon>Tracheophyta</taxon>
        <taxon>Spermatophyta</taxon>
        <taxon>Magnoliopsida</taxon>
        <taxon>eudicotyledons</taxon>
        <taxon>Gunneridae</taxon>
        <taxon>Pentapetalae</taxon>
        <taxon>asterids</taxon>
        <taxon>lamiids</taxon>
        <taxon>Solanales</taxon>
        <taxon>Convolvulaceae</taxon>
        <taxon>Cuscuteae</taxon>
        <taxon>Cuscuta</taxon>
        <taxon>Cuscuta subgen. Grammica</taxon>
        <taxon>Cuscuta sect. Cleistogrammica</taxon>
    </lineage>
</organism>
<sequence>MTDEQKKKKVRGAGKCEKLYKRRRDGHPPIDLEWERGEPALSEKNRDIQKKNTYPHYMVWGGYAMLLRELAASQATTSVDITGSSTETGSQLGREDSWLRGHTPGRQAEVTDPALMEIRDRIVQLKKEVVDGTFVPDGHNDILTRALGTAEHSGQTRGVGSYSGLRKVFKGNMKPRMPEGNNMTEEDLLQRPPTLLQQYGLSVSGGAPDFASMSQHTPPIAPHYGQRSSKASADFVDFTDLTDVAACYLRISDPADYIVAHGLVFPRAPGDMPPVHTARHGDFSSRKSRPILGVRPTAPSSPVHDVVDQSSYVSFEPRCRELCQWLTRTSALPTISVILDPESMLYPEETELRMRPENIREFMRWEEVDQTIIIVFLGLGGYFGNGTCLSLRLDRIGLMFPEYPNK</sequence>
<dbReference type="Proteomes" id="UP000595140">
    <property type="component" value="Unassembled WGS sequence"/>
</dbReference>
<keyword evidence="3" id="KW-1185">Reference proteome</keyword>
<name>A0A484N577_9ASTE</name>
<dbReference type="PANTHER" id="PTHR33018">
    <property type="entry name" value="OS10G0338966 PROTEIN-RELATED"/>
    <property type="match status" value="1"/>
</dbReference>
<gene>
    <name evidence="2" type="ORF">CCAM_LOCUS38237</name>
</gene>
<feature type="compositionally biased region" description="Polar residues" evidence="1">
    <location>
        <begin position="81"/>
        <end position="91"/>
    </location>
</feature>
<feature type="region of interest" description="Disordered" evidence="1">
    <location>
        <begin position="277"/>
        <end position="302"/>
    </location>
</feature>
<evidence type="ECO:0000313" key="2">
    <source>
        <dbReference type="EMBL" id="VFQ96461.1"/>
    </source>
</evidence>